<proteinExistence type="predicted"/>
<dbReference type="GeneID" id="4600648"/>
<gene>
    <name evidence="1" type="ordered locus">Tpen_1294</name>
</gene>
<protein>
    <submittedName>
        <fullName evidence="1">Uncharacterized protein</fullName>
    </submittedName>
</protein>
<dbReference type="EnsemblBacteria" id="ABL78692">
    <property type="protein sequence ID" value="ABL78692"/>
    <property type="gene ID" value="Tpen_1294"/>
</dbReference>
<dbReference type="STRING" id="368408.Tpen_1294"/>
<evidence type="ECO:0000313" key="2">
    <source>
        <dbReference type="Proteomes" id="UP000000641"/>
    </source>
</evidence>
<dbReference type="Proteomes" id="UP000000641">
    <property type="component" value="Chromosome"/>
</dbReference>
<evidence type="ECO:0000313" key="1">
    <source>
        <dbReference type="EMBL" id="ABL78692.1"/>
    </source>
</evidence>
<accession>A1RZR2</accession>
<keyword evidence="2" id="KW-1185">Reference proteome</keyword>
<dbReference type="EMBL" id="CP000505">
    <property type="protein sequence ID" value="ABL78692.1"/>
    <property type="molecule type" value="Genomic_DNA"/>
</dbReference>
<dbReference type="KEGG" id="tpe:Tpen_1294"/>
<dbReference type="RefSeq" id="WP_011752957.1">
    <property type="nucleotide sequence ID" value="NC_008698.1"/>
</dbReference>
<sequence>MAGGAVVAAFRGRAPGRCRELSEPVNGWVWAECRSVQDLYAGLAEEARAGRQPSPVATPYGVLDPLDPRLEEACTYGRVGGAVKLKPSSGVADALKALLEVGATYAKVNGSIVEAEIPETPLEELLARGLVPLSWQKPARVELARAP</sequence>
<organism evidence="1 2">
    <name type="scientific">Thermofilum pendens (strain DSM 2475 / Hrk 5)</name>
    <dbReference type="NCBI Taxonomy" id="368408"/>
    <lineage>
        <taxon>Archaea</taxon>
        <taxon>Thermoproteota</taxon>
        <taxon>Thermoprotei</taxon>
        <taxon>Thermofilales</taxon>
        <taxon>Thermofilaceae</taxon>
        <taxon>Thermofilum</taxon>
    </lineage>
</organism>
<reference evidence="2" key="1">
    <citation type="journal article" date="2008" name="J. Bacteriol.">
        <title>Genome sequence of Thermofilum pendens reveals an exceptional loss of biosynthetic pathways without genome reduction.</title>
        <authorList>
            <person name="Anderson I."/>
            <person name="Rodriguez J."/>
            <person name="Susanti D."/>
            <person name="Porat I."/>
            <person name="Reich C."/>
            <person name="Ulrich L.E."/>
            <person name="Elkins J.G."/>
            <person name="Mavromatis K."/>
            <person name="Lykidis A."/>
            <person name="Kim E."/>
            <person name="Thompson L.S."/>
            <person name="Nolan M."/>
            <person name="Land M."/>
            <person name="Copeland A."/>
            <person name="Lapidus A."/>
            <person name="Lucas S."/>
            <person name="Detter C."/>
            <person name="Zhulin I.B."/>
            <person name="Olsen G.J."/>
            <person name="Whitman W."/>
            <person name="Mukhopadhyay B."/>
            <person name="Bristow J."/>
            <person name="Kyrpides N."/>
        </authorList>
    </citation>
    <scope>NUCLEOTIDE SEQUENCE [LARGE SCALE GENOMIC DNA]</scope>
    <source>
        <strain evidence="2">DSM 2475 / Hrk 5</strain>
    </source>
</reference>
<dbReference type="HOGENOM" id="CLU_1763954_0_0_2"/>
<dbReference type="AlphaFoldDB" id="A1RZR2"/>
<name>A1RZR2_THEPD</name>